<feature type="transmembrane region" description="Helical" evidence="6">
    <location>
        <begin position="39"/>
        <end position="59"/>
    </location>
</feature>
<dbReference type="Gene3D" id="1.10.3730.20">
    <property type="match status" value="1"/>
</dbReference>
<dbReference type="HOGENOM" id="CLU_033863_4_2_7"/>
<proteinExistence type="predicted"/>
<dbReference type="Proteomes" id="UP000000602">
    <property type="component" value="Chromosome"/>
</dbReference>
<reference evidence="9" key="1">
    <citation type="journal article" date="2004" name="Environ. Microbiol.">
        <title>The genome of Desulfotalea psychrophila, a sulfate-reducing bacterium from permanently cold Arctic sediments.</title>
        <authorList>
            <person name="Rabus R."/>
            <person name="Ruepp A."/>
            <person name="Frickey T."/>
            <person name="Rattei T."/>
            <person name="Fartmann B."/>
            <person name="Stark M."/>
            <person name="Bauer M."/>
            <person name="Zibat A."/>
            <person name="Lombardot T."/>
            <person name="Becker I."/>
            <person name="Amann J."/>
            <person name="Gellner K."/>
            <person name="Teeling H."/>
            <person name="Leuschner W.D."/>
            <person name="Gloeckner F.-O."/>
            <person name="Lupas A.N."/>
            <person name="Amann R."/>
            <person name="Klenk H.-P."/>
        </authorList>
    </citation>
    <scope>NUCLEOTIDE SEQUENCE [LARGE SCALE GENOMIC DNA]</scope>
    <source>
        <strain evidence="9">DSM 12343 / LSv54</strain>
    </source>
</reference>
<dbReference type="InterPro" id="IPR050638">
    <property type="entry name" value="AA-Vitamin_Transporters"/>
</dbReference>
<sequence>MPEKTARPLLIYLYLTLTMFFWAGTFVAGRILGQNLPPSVAGFLRFFVASSSLFLVLRIKFGAIPRPEKEQLLPLLLLGFTGIFAYNIFFFKGLQHIEAGRAALFIAATPLMITITATLFLKERLSLKGFLGVLLSFTGAVIVISNGHPEKVLQGGFGIGEQSLLGCAASWAAYTLASRKVLISMSPLSAVCFSCMLGTAMLFPFAIGDGLFTLMPQITDLGWICVLYMGVGGTALGFCWYYKALKAIGTTKTSIFLNLVPIFTLILGHFILGEYVNISVLAGGLLVLTGVTITNFQKDN</sequence>
<keyword evidence="5 6" id="KW-0472">Membrane</keyword>
<feature type="transmembrane region" description="Helical" evidence="6">
    <location>
        <begin position="278"/>
        <end position="296"/>
    </location>
</feature>
<accession>Q6AS27</accession>
<dbReference type="eggNOG" id="COG0697">
    <property type="taxonomic scope" value="Bacteria"/>
</dbReference>
<organism evidence="8 9">
    <name type="scientific">Desulfotalea psychrophila (strain LSv54 / DSM 12343)</name>
    <dbReference type="NCBI Taxonomy" id="177439"/>
    <lineage>
        <taxon>Bacteria</taxon>
        <taxon>Pseudomonadati</taxon>
        <taxon>Thermodesulfobacteriota</taxon>
        <taxon>Desulfobulbia</taxon>
        <taxon>Desulfobulbales</taxon>
        <taxon>Desulfocapsaceae</taxon>
        <taxon>Desulfotalea</taxon>
    </lineage>
</organism>
<name>Q6AS27_DESPS</name>
<keyword evidence="4 6" id="KW-1133">Transmembrane helix</keyword>
<keyword evidence="2" id="KW-1003">Cell membrane</keyword>
<feature type="transmembrane region" description="Helical" evidence="6">
    <location>
        <begin position="127"/>
        <end position="145"/>
    </location>
</feature>
<evidence type="ECO:0000259" key="7">
    <source>
        <dbReference type="Pfam" id="PF00892"/>
    </source>
</evidence>
<evidence type="ECO:0000256" key="6">
    <source>
        <dbReference type="SAM" id="Phobius"/>
    </source>
</evidence>
<feature type="transmembrane region" description="Helical" evidence="6">
    <location>
        <begin position="157"/>
        <end position="176"/>
    </location>
</feature>
<evidence type="ECO:0000313" key="8">
    <source>
        <dbReference type="EMBL" id="CAG34848.1"/>
    </source>
</evidence>
<evidence type="ECO:0000256" key="2">
    <source>
        <dbReference type="ARBA" id="ARBA00022475"/>
    </source>
</evidence>
<dbReference type="InterPro" id="IPR037185">
    <property type="entry name" value="EmrE-like"/>
</dbReference>
<dbReference type="STRING" id="177439.DP0119"/>
<comment type="subcellular location">
    <subcellularLocation>
        <location evidence="1">Cell membrane</location>
        <topology evidence="1">Multi-pass membrane protein</topology>
    </subcellularLocation>
</comment>
<evidence type="ECO:0000256" key="5">
    <source>
        <dbReference type="ARBA" id="ARBA00023136"/>
    </source>
</evidence>
<dbReference type="KEGG" id="dps:DP0119"/>
<feature type="transmembrane region" description="Helical" evidence="6">
    <location>
        <begin position="254"/>
        <end position="272"/>
    </location>
</feature>
<dbReference type="InterPro" id="IPR000620">
    <property type="entry name" value="EamA_dom"/>
</dbReference>
<dbReference type="EMBL" id="CR522870">
    <property type="protein sequence ID" value="CAG34848.1"/>
    <property type="molecule type" value="Genomic_DNA"/>
</dbReference>
<feature type="transmembrane region" description="Helical" evidence="6">
    <location>
        <begin position="188"/>
        <end position="215"/>
    </location>
</feature>
<dbReference type="SUPFAM" id="SSF103481">
    <property type="entry name" value="Multidrug resistance efflux transporter EmrE"/>
    <property type="match status" value="2"/>
</dbReference>
<feature type="transmembrane region" description="Helical" evidence="6">
    <location>
        <begin position="102"/>
        <end position="120"/>
    </location>
</feature>
<feature type="domain" description="EamA" evidence="7">
    <location>
        <begin position="11"/>
        <end position="144"/>
    </location>
</feature>
<dbReference type="RefSeq" id="WP_011187364.1">
    <property type="nucleotide sequence ID" value="NC_006138.1"/>
</dbReference>
<dbReference type="PANTHER" id="PTHR32322:SF18">
    <property type="entry name" value="S-ADENOSYLMETHIONINE_S-ADENOSYLHOMOCYSTEINE TRANSPORTER"/>
    <property type="match status" value="1"/>
</dbReference>
<dbReference type="AlphaFoldDB" id="Q6AS27"/>
<evidence type="ECO:0000256" key="3">
    <source>
        <dbReference type="ARBA" id="ARBA00022692"/>
    </source>
</evidence>
<keyword evidence="3 6" id="KW-0812">Transmembrane</keyword>
<dbReference type="Pfam" id="PF00892">
    <property type="entry name" value="EamA"/>
    <property type="match status" value="2"/>
</dbReference>
<feature type="transmembrane region" description="Helical" evidence="6">
    <location>
        <begin position="221"/>
        <end position="242"/>
    </location>
</feature>
<dbReference type="GO" id="GO:0005886">
    <property type="term" value="C:plasma membrane"/>
    <property type="evidence" value="ECO:0007669"/>
    <property type="project" value="UniProtKB-SubCell"/>
</dbReference>
<feature type="transmembrane region" description="Helical" evidence="6">
    <location>
        <begin position="12"/>
        <end position="33"/>
    </location>
</feature>
<evidence type="ECO:0000256" key="4">
    <source>
        <dbReference type="ARBA" id="ARBA00022989"/>
    </source>
</evidence>
<dbReference type="PANTHER" id="PTHR32322">
    <property type="entry name" value="INNER MEMBRANE TRANSPORTER"/>
    <property type="match status" value="1"/>
</dbReference>
<feature type="transmembrane region" description="Helical" evidence="6">
    <location>
        <begin position="71"/>
        <end position="90"/>
    </location>
</feature>
<feature type="domain" description="EamA" evidence="7">
    <location>
        <begin position="160"/>
        <end position="295"/>
    </location>
</feature>
<keyword evidence="9" id="KW-1185">Reference proteome</keyword>
<evidence type="ECO:0000256" key="1">
    <source>
        <dbReference type="ARBA" id="ARBA00004651"/>
    </source>
</evidence>
<dbReference type="OrthoDB" id="5186724at2"/>
<evidence type="ECO:0000313" key="9">
    <source>
        <dbReference type="Proteomes" id="UP000000602"/>
    </source>
</evidence>
<protein>
    <submittedName>
        <fullName evidence="8">Conserved hypothetical membrane protein</fullName>
    </submittedName>
</protein>
<gene>
    <name evidence="8" type="ordered locus">DP0119</name>
</gene>